<dbReference type="EMBL" id="LT669839">
    <property type="protein sequence ID" value="SHD76828.1"/>
    <property type="molecule type" value="Genomic_DNA"/>
</dbReference>
<feature type="coiled-coil region" evidence="1">
    <location>
        <begin position="30"/>
        <end position="71"/>
    </location>
</feature>
<dbReference type="Proteomes" id="UP000245423">
    <property type="component" value="Chromosome 1"/>
</dbReference>
<keyword evidence="2" id="KW-1133">Transmembrane helix</keyword>
<evidence type="ECO:0000313" key="3">
    <source>
        <dbReference type="EMBL" id="SHD76828.1"/>
    </source>
</evidence>
<feature type="transmembrane region" description="Helical" evidence="2">
    <location>
        <begin position="9"/>
        <end position="26"/>
    </location>
</feature>
<keyword evidence="2" id="KW-0472">Membrane</keyword>
<dbReference type="AlphaFoldDB" id="M1ZBS6"/>
<proteinExistence type="predicted"/>
<accession>M1ZBS6</accession>
<organism evidence="3 4">
    <name type="scientific">[Clostridium] ultunense Esp</name>
    <dbReference type="NCBI Taxonomy" id="1288971"/>
    <lineage>
        <taxon>Bacteria</taxon>
        <taxon>Bacillati</taxon>
        <taxon>Bacillota</taxon>
        <taxon>Tissierellia</taxon>
        <taxon>Tissierellales</taxon>
        <taxon>Tepidimicrobiaceae</taxon>
        <taxon>Schnuerera</taxon>
    </lineage>
</organism>
<reference evidence="3 4" key="1">
    <citation type="submission" date="2016-11" db="EMBL/GenBank/DDBJ databases">
        <authorList>
            <person name="Manzoor S."/>
        </authorList>
    </citation>
    <scope>NUCLEOTIDE SEQUENCE [LARGE SCALE GENOMIC DNA]</scope>
    <source>
        <strain evidence="3">Clostridium ultunense strain Esp</strain>
    </source>
</reference>
<name>M1ZBS6_9FIRM</name>
<gene>
    <name evidence="3" type="ORF">CUESP1_1463</name>
</gene>
<keyword evidence="4" id="KW-1185">Reference proteome</keyword>
<evidence type="ECO:0000313" key="4">
    <source>
        <dbReference type="Proteomes" id="UP000245423"/>
    </source>
</evidence>
<keyword evidence="2" id="KW-0812">Transmembrane</keyword>
<sequence length="244" mass="28571">MDKKFQRRIFILILIALTISLGGYILQKQNNKTKENQNRLLNKISSLENELDKIKEENSILNKRVNELQDEVYRDKDLLQEQVQIINFRNEKSFTDENLILPIFTANINTYKKEIKYYVTIPKILPMEEQLHLLVNKLSQYCFNGLPIEIVDIKDIEGKKIAIINLKEYSINQGIEDLEKLIGSSWKAYYFQGTAGGIITSYQLIDTLLQKDYDGEWIDGVQFLYEGKDIVFEHVLGLSDIHYR</sequence>
<dbReference type="OrthoDB" id="1931306at2"/>
<evidence type="ECO:0000256" key="2">
    <source>
        <dbReference type="SAM" id="Phobius"/>
    </source>
</evidence>
<evidence type="ECO:0000256" key="1">
    <source>
        <dbReference type="SAM" id="Coils"/>
    </source>
</evidence>
<keyword evidence="1" id="KW-0175">Coiled coil</keyword>
<protein>
    <submittedName>
        <fullName evidence="3">Uncharacterized protein</fullName>
    </submittedName>
</protein>
<dbReference type="RefSeq" id="WP_005586005.1">
    <property type="nucleotide sequence ID" value="NZ_LT669839.1"/>
</dbReference>
<dbReference type="HOGENOM" id="CLU_1136530_0_0_9"/>